<sequence length="46" mass="5236">MVVACSPRRQLHSLECRLSTHRHYPSDSLPPNVADPVVHYGLVIRQ</sequence>
<dbReference type="AlphaFoldDB" id="X8BE20"/>
<name>X8BE20_MYCXE</name>
<accession>X8BE20</accession>
<organism evidence="1">
    <name type="scientific">Mycobacterium xenopi 4042</name>
    <dbReference type="NCBI Taxonomy" id="1299334"/>
    <lineage>
        <taxon>Bacteria</taxon>
        <taxon>Bacillati</taxon>
        <taxon>Actinomycetota</taxon>
        <taxon>Actinomycetes</taxon>
        <taxon>Mycobacteriales</taxon>
        <taxon>Mycobacteriaceae</taxon>
        <taxon>Mycobacterium</taxon>
    </lineage>
</organism>
<comment type="caution">
    <text evidence="1">The sequence shown here is derived from an EMBL/GenBank/DDBJ whole genome shotgun (WGS) entry which is preliminary data.</text>
</comment>
<proteinExistence type="predicted"/>
<dbReference type="EMBL" id="JAOB01000042">
    <property type="protein sequence ID" value="EUA42114.1"/>
    <property type="molecule type" value="Genomic_DNA"/>
</dbReference>
<evidence type="ECO:0000313" key="1">
    <source>
        <dbReference type="EMBL" id="EUA42114.1"/>
    </source>
</evidence>
<gene>
    <name evidence="1" type="ORF">I553_5974</name>
</gene>
<reference evidence="1" key="1">
    <citation type="submission" date="2014-01" db="EMBL/GenBank/DDBJ databases">
        <authorList>
            <person name="Brown-Elliot B."/>
            <person name="Wallace R."/>
            <person name="Lenaerts A."/>
            <person name="Ordway D."/>
            <person name="DeGroote M.A."/>
            <person name="Parker T."/>
            <person name="Sizemore C."/>
            <person name="Tallon L.J."/>
            <person name="Sadzewicz L.K."/>
            <person name="Sengamalay N."/>
            <person name="Fraser C.M."/>
            <person name="Hine E."/>
            <person name="Shefchek K.A."/>
            <person name="Das S.P."/>
            <person name="Tettelin H."/>
        </authorList>
    </citation>
    <scope>NUCLEOTIDE SEQUENCE [LARGE SCALE GENOMIC DNA]</scope>
    <source>
        <strain evidence="1">4042</strain>
    </source>
</reference>
<protein>
    <submittedName>
        <fullName evidence="1">Uncharacterized protein</fullName>
    </submittedName>
</protein>